<dbReference type="GO" id="GO:0008483">
    <property type="term" value="F:transaminase activity"/>
    <property type="evidence" value="ECO:0007669"/>
    <property type="project" value="UniProtKB-KW"/>
</dbReference>
<evidence type="ECO:0000259" key="3">
    <source>
        <dbReference type="Pfam" id="PF01276"/>
    </source>
</evidence>
<dbReference type="Pfam" id="PF01276">
    <property type="entry name" value="OKR_DC_1"/>
    <property type="match status" value="1"/>
</dbReference>
<dbReference type="Gene3D" id="3.90.100.10">
    <property type="entry name" value="Orn/Lys/Arg decarboxylase, C-terminal domain"/>
    <property type="match status" value="1"/>
</dbReference>
<sequence>MIRLRRKLHIRGALAAYRSSSAARFHMPGHKGGRFALFAGARYDVTELPFSGCLEDASGVVGRAQEDIAELLGAAFAEILTDGSSVGVWAMLYAARAAGAKAVILPRNAHKSAYNACAVLGLRPVPLENPARGGVFLPPSAAQAEAALRREPGAAVLVTSPDYFGSCADLPALRRACDGCGALLLADGAHGAFLRFDGAASDKYAGRYADLWVDGSHKTMATLTQGALLCGRDLRLRASVREALDRFRTTSPSYPVMASVEYGVKLMAERGAALCARVRADLLRAREILLNAGIACFPSETLVLAPDLGTAGLYPHEMAAALRAHGIYAELETDRHLLFYNSPFTPRGALPRLARRMAKLEERLPRSAALPAGPVACTERAVGYAEACAAPFEWVAFADAAGRVCARNAGVTPPCYPVALAGERISEEAAAALGRAAHTFGTEGGKVAVLREQS</sequence>
<comment type="cofactor">
    <cofactor evidence="1">
        <name>pyridoxal 5'-phosphate</name>
        <dbReference type="ChEBI" id="CHEBI:597326"/>
    </cofactor>
</comment>
<dbReference type="AlphaFoldDB" id="A0A9D1VU63"/>
<feature type="domain" description="Orn/Lys/Arg decarboxylases family 1 pyridoxal-P attachment site" evidence="3">
    <location>
        <begin position="13"/>
        <end position="287"/>
    </location>
</feature>
<name>A0A9D1VU63_9FIRM</name>
<evidence type="ECO:0000313" key="5">
    <source>
        <dbReference type="Proteomes" id="UP000824249"/>
    </source>
</evidence>
<protein>
    <submittedName>
        <fullName evidence="4">DegT/DnrJ/EryC1/StrS family aminotransferase</fullName>
    </submittedName>
</protein>
<dbReference type="PANTHER" id="PTHR43277:SF4">
    <property type="entry name" value="ARGININE DECARBOXYLASE"/>
    <property type="match status" value="1"/>
</dbReference>
<dbReference type="InterPro" id="IPR015424">
    <property type="entry name" value="PyrdxlP-dep_Trfase"/>
</dbReference>
<organism evidence="4 5">
    <name type="scientific">Candidatus Borkfalkia faecigallinarum</name>
    <dbReference type="NCBI Taxonomy" id="2838509"/>
    <lineage>
        <taxon>Bacteria</taxon>
        <taxon>Bacillati</taxon>
        <taxon>Bacillota</taxon>
        <taxon>Clostridia</taxon>
        <taxon>Christensenellales</taxon>
        <taxon>Christensenellaceae</taxon>
        <taxon>Candidatus Borkfalkia</taxon>
    </lineage>
</organism>
<dbReference type="Gene3D" id="3.40.640.10">
    <property type="entry name" value="Type I PLP-dependent aspartate aminotransferase-like (Major domain)"/>
    <property type="match status" value="1"/>
</dbReference>
<dbReference type="Proteomes" id="UP000824249">
    <property type="component" value="Unassembled WGS sequence"/>
</dbReference>
<dbReference type="InterPro" id="IPR015421">
    <property type="entry name" value="PyrdxlP-dep_Trfase_major"/>
</dbReference>
<gene>
    <name evidence="4" type="ORF">H9737_03055</name>
</gene>
<evidence type="ECO:0000256" key="1">
    <source>
        <dbReference type="ARBA" id="ARBA00001933"/>
    </source>
</evidence>
<keyword evidence="4" id="KW-0808">Transferase</keyword>
<dbReference type="InterPro" id="IPR052357">
    <property type="entry name" value="Orn_Lys_Arg_decarboxylase-I"/>
</dbReference>
<evidence type="ECO:0000313" key="4">
    <source>
        <dbReference type="EMBL" id="HIX46650.1"/>
    </source>
</evidence>
<dbReference type="EMBL" id="DXFD01000050">
    <property type="protein sequence ID" value="HIX46650.1"/>
    <property type="molecule type" value="Genomic_DNA"/>
</dbReference>
<dbReference type="SUPFAM" id="SSF53383">
    <property type="entry name" value="PLP-dependent transferases"/>
    <property type="match status" value="1"/>
</dbReference>
<dbReference type="PANTHER" id="PTHR43277">
    <property type="entry name" value="ARGININE DECARBOXYLASE"/>
    <property type="match status" value="1"/>
</dbReference>
<accession>A0A9D1VU63</accession>
<keyword evidence="4" id="KW-0032">Aminotransferase</keyword>
<keyword evidence="2" id="KW-0663">Pyridoxal phosphate</keyword>
<proteinExistence type="predicted"/>
<dbReference type="InterPro" id="IPR000310">
    <property type="entry name" value="Orn/Lys/Arg_deCO2ase_major_dom"/>
</dbReference>
<comment type="caution">
    <text evidence="4">The sequence shown here is derived from an EMBL/GenBank/DDBJ whole genome shotgun (WGS) entry which is preliminary data.</text>
</comment>
<evidence type="ECO:0000256" key="2">
    <source>
        <dbReference type="ARBA" id="ARBA00022898"/>
    </source>
</evidence>
<reference evidence="4" key="1">
    <citation type="journal article" date="2021" name="PeerJ">
        <title>Extensive microbial diversity within the chicken gut microbiome revealed by metagenomics and culture.</title>
        <authorList>
            <person name="Gilroy R."/>
            <person name="Ravi A."/>
            <person name="Getino M."/>
            <person name="Pursley I."/>
            <person name="Horton D.L."/>
            <person name="Alikhan N.F."/>
            <person name="Baker D."/>
            <person name="Gharbi K."/>
            <person name="Hall N."/>
            <person name="Watson M."/>
            <person name="Adriaenssens E.M."/>
            <person name="Foster-Nyarko E."/>
            <person name="Jarju S."/>
            <person name="Secka A."/>
            <person name="Antonio M."/>
            <person name="Oren A."/>
            <person name="Chaudhuri R.R."/>
            <person name="La Ragione R."/>
            <person name="Hildebrand F."/>
            <person name="Pallen M.J."/>
        </authorList>
    </citation>
    <scope>NUCLEOTIDE SEQUENCE</scope>
    <source>
        <strain evidence="4">26628</strain>
    </source>
</reference>
<reference evidence="4" key="2">
    <citation type="submission" date="2021-04" db="EMBL/GenBank/DDBJ databases">
        <authorList>
            <person name="Gilroy R."/>
        </authorList>
    </citation>
    <scope>NUCLEOTIDE SEQUENCE</scope>
    <source>
        <strain evidence="4">26628</strain>
    </source>
</reference>